<evidence type="ECO:0000259" key="2">
    <source>
        <dbReference type="Pfam" id="PF00535"/>
    </source>
</evidence>
<dbReference type="InterPro" id="IPR001173">
    <property type="entry name" value="Glyco_trans_2-like"/>
</dbReference>
<keyword evidence="3" id="KW-0808">Transferase</keyword>
<reference evidence="3 4" key="2">
    <citation type="submission" date="2018-12" db="EMBL/GenBank/DDBJ databases">
        <title>Rhizobacter gummiphilus sp. nov., a rubber-degrading bacterium isolated from the soil of a botanical garden in Japan.</title>
        <authorList>
            <person name="Shunsuke S.S."/>
        </authorList>
    </citation>
    <scope>NUCLEOTIDE SEQUENCE [LARGE SCALE GENOMIC DNA]</scope>
    <source>
        <strain evidence="3 4">S-16</strain>
    </source>
</reference>
<proteinExistence type="inferred from homology"/>
<sequence>MKQLGVVVIGRNEGERLRRCLESMSGMGPVVVYVDSGSTDGSVEMARSRGVEVVALDMSVPFTAARARNAGFARLRQVSPDIEFVQFVDGDCEVIDGWLQDAMSFLQDRADVSCVCGRLRERFPERSVYNRLCDFEWDRAPGETEACGGIAMMRAAVFQEMGAFREDMVAGEEPELCQRMRAKGWKIWRLPSAMAWHDAAMLRFGQWWKRSKRTGFGNAQRLWLTGRDTDASIVKQSLRTWLWAVLLPLVSLAGVIRFGRLGLLLLLLYPLQVLRIAVAMDRGWRFNLERGFFLVLGKFPELVGQIQFWMGHKKRQGSTTFDYKS</sequence>
<dbReference type="EMBL" id="QUSW01000001">
    <property type="protein sequence ID" value="RQP26345.1"/>
    <property type="molecule type" value="Genomic_DNA"/>
</dbReference>
<dbReference type="InterPro" id="IPR029044">
    <property type="entry name" value="Nucleotide-diphossugar_trans"/>
</dbReference>
<dbReference type="SUPFAM" id="SSF53448">
    <property type="entry name" value="Nucleotide-diphospho-sugar transferases"/>
    <property type="match status" value="1"/>
</dbReference>
<organism evidence="3 4">
    <name type="scientific">Piscinibacter terrae</name>
    <dbReference type="NCBI Taxonomy" id="2496871"/>
    <lineage>
        <taxon>Bacteria</taxon>
        <taxon>Pseudomonadati</taxon>
        <taxon>Pseudomonadota</taxon>
        <taxon>Betaproteobacteria</taxon>
        <taxon>Burkholderiales</taxon>
        <taxon>Sphaerotilaceae</taxon>
        <taxon>Piscinibacter</taxon>
    </lineage>
</organism>
<dbReference type="OrthoDB" id="9811884at2"/>
<dbReference type="PANTHER" id="PTHR43630">
    <property type="entry name" value="POLY-BETA-1,6-N-ACETYL-D-GLUCOSAMINE SYNTHASE"/>
    <property type="match status" value="1"/>
</dbReference>
<name>A0A3N7K611_9BURK</name>
<comment type="similarity">
    <text evidence="1">Belongs to the glycosyltransferase 2 family. WaaE/KdtX subfamily.</text>
</comment>
<dbReference type="Pfam" id="PF00535">
    <property type="entry name" value="Glycos_transf_2"/>
    <property type="match status" value="1"/>
</dbReference>
<protein>
    <submittedName>
        <fullName evidence="3">Glycosyltransferase</fullName>
    </submittedName>
</protein>
<dbReference type="AlphaFoldDB" id="A0A3N7K611"/>
<evidence type="ECO:0000313" key="4">
    <source>
        <dbReference type="Proteomes" id="UP000267464"/>
    </source>
</evidence>
<dbReference type="RefSeq" id="WP_124539024.1">
    <property type="nucleotide sequence ID" value="NZ_QUSW01000001.1"/>
</dbReference>
<keyword evidence="4" id="KW-1185">Reference proteome</keyword>
<dbReference type="PANTHER" id="PTHR43630:SF2">
    <property type="entry name" value="GLYCOSYLTRANSFERASE"/>
    <property type="match status" value="1"/>
</dbReference>
<evidence type="ECO:0000313" key="3">
    <source>
        <dbReference type="EMBL" id="RQP26345.1"/>
    </source>
</evidence>
<dbReference type="Proteomes" id="UP000267464">
    <property type="component" value="Unassembled WGS sequence"/>
</dbReference>
<reference evidence="3 4" key="1">
    <citation type="submission" date="2018-08" db="EMBL/GenBank/DDBJ databases">
        <authorList>
            <person name="Khan S.A."/>
            <person name="Jeon C.O."/>
            <person name="Chun B.H."/>
            <person name="Jeong S.E."/>
        </authorList>
    </citation>
    <scope>NUCLEOTIDE SEQUENCE [LARGE SCALE GENOMIC DNA]</scope>
    <source>
        <strain evidence="3 4">S-16</strain>
    </source>
</reference>
<evidence type="ECO:0000256" key="1">
    <source>
        <dbReference type="ARBA" id="ARBA00038494"/>
    </source>
</evidence>
<accession>A0A3N7K611</accession>
<dbReference type="Gene3D" id="3.90.550.10">
    <property type="entry name" value="Spore Coat Polysaccharide Biosynthesis Protein SpsA, Chain A"/>
    <property type="match status" value="1"/>
</dbReference>
<gene>
    <name evidence="3" type="ORF">DZC73_04790</name>
</gene>
<comment type="caution">
    <text evidence="3">The sequence shown here is derived from an EMBL/GenBank/DDBJ whole genome shotgun (WGS) entry which is preliminary data.</text>
</comment>
<feature type="domain" description="Glycosyltransferase 2-like" evidence="2">
    <location>
        <begin position="6"/>
        <end position="123"/>
    </location>
</feature>
<dbReference type="GO" id="GO:0016740">
    <property type="term" value="F:transferase activity"/>
    <property type="evidence" value="ECO:0007669"/>
    <property type="project" value="UniProtKB-KW"/>
</dbReference>